<dbReference type="GO" id="GO:0005886">
    <property type="term" value="C:plasma membrane"/>
    <property type="evidence" value="ECO:0007669"/>
    <property type="project" value="UniProtKB-SubCell"/>
</dbReference>
<comment type="similarity">
    <text evidence="2 6">Belongs to the 4-toluene sulfonate uptake permease (TSUP) (TC 2.A.102) family.</text>
</comment>
<evidence type="ECO:0000256" key="5">
    <source>
        <dbReference type="ARBA" id="ARBA00023136"/>
    </source>
</evidence>
<dbReference type="EMBL" id="MASU01000012">
    <property type="protein sequence ID" value="PXY25531.1"/>
    <property type="molecule type" value="Genomic_DNA"/>
</dbReference>
<comment type="subcellular location">
    <subcellularLocation>
        <location evidence="6">Cell membrane</location>
        <topology evidence="6">Multi-pass membrane protein</topology>
    </subcellularLocation>
    <subcellularLocation>
        <location evidence="1">Membrane</location>
        <topology evidence="1">Multi-pass membrane protein</topology>
    </subcellularLocation>
</comment>
<dbReference type="PANTHER" id="PTHR43701:SF2">
    <property type="entry name" value="MEMBRANE TRANSPORTER PROTEIN YJNA-RELATED"/>
    <property type="match status" value="1"/>
</dbReference>
<dbReference type="Proteomes" id="UP000247892">
    <property type="component" value="Unassembled WGS sequence"/>
</dbReference>
<dbReference type="OrthoDB" id="3213420at2"/>
<evidence type="ECO:0000256" key="2">
    <source>
        <dbReference type="ARBA" id="ARBA00009142"/>
    </source>
</evidence>
<feature type="transmembrane region" description="Helical" evidence="6">
    <location>
        <begin position="139"/>
        <end position="169"/>
    </location>
</feature>
<evidence type="ECO:0000256" key="6">
    <source>
        <dbReference type="RuleBase" id="RU363041"/>
    </source>
</evidence>
<keyword evidence="4 6" id="KW-1133">Transmembrane helix</keyword>
<evidence type="ECO:0000313" key="8">
    <source>
        <dbReference type="Proteomes" id="UP000247892"/>
    </source>
</evidence>
<evidence type="ECO:0000256" key="1">
    <source>
        <dbReference type="ARBA" id="ARBA00004141"/>
    </source>
</evidence>
<feature type="transmembrane region" description="Helical" evidence="6">
    <location>
        <begin position="236"/>
        <end position="254"/>
    </location>
</feature>
<keyword evidence="5 6" id="KW-0472">Membrane</keyword>
<comment type="caution">
    <text evidence="7">The sequence shown here is derived from an EMBL/GenBank/DDBJ whole genome shotgun (WGS) entry which is preliminary data.</text>
</comment>
<feature type="transmembrane region" description="Helical" evidence="6">
    <location>
        <begin position="95"/>
        <end position="114"/>
    </location>
</feature>
<protein>
    <recommendedName>
        <fullName evidence="6">Probable membrane transporter protein</fullName>
    </recommendedName>
</protein>
<keyword evidence="3 6" id="KW-0812">Transmembrane</keyword>
<organism evidence="7 8">
    <name type="scientific">Prauserella flavalba</name>
    <dbReference type="NCBI Taxonomy" id="1477506"/>
    <lineage>
        <taxon>Bacteria</taxon>
        <taxon>Bacillati</taxon>
        <taxon>Actinomycetota</taxon>
        <taxon>Actinomycetes</taxon>
        <taxon>Pseudonocardiales</taxon>
        <taxon>Pseudonocardiaceae</taxon>
        <taxon>Prauserella</taxon>
    </lineage>
</organism>
<feature type="transmembrane region" description="Helical" evidence="6">
    <location>
        <begin position="42"/>
        <end position="61"/>
    </location>
</feature>
<feature type="transmembrane region" description="Helical" evidence="6">
    <location>
        <begin position="175"/>
        <end position="194"/>
    </location>
</feature>
<keyword evidence="8" id="KW-1185">Reference proteome</keyword>
<sequence>MILAAGFGLLIGVALGLLGAGGSILAVPALVYGVGEPVRQAIPASLVVVGLSALGGVIPRLRQGVVRWPIAAVFGAAGAGAAFGGAAVGQLVTEQVLLLAFAVVMVAAAARMLVGQAEQRGACTVAGGRVNWRACLPRALGVGAVVGFLTGLFGVGGGFLVVPALVLMLGLDMPVAVGTSLVVVTINSIAGLAAHLDAVAELDYRVVGSFTIAALVTSMAAGRLAGRLNADRLRRWFAYVVIAVAVFVAVQALINPSALG</sequence>
<keyword evidence="6" id="KW-1003">Cell membrane</keyword>
<dbReference type="InterPro" id="IPR051598">
    <property type="entry name" value="TSUP/Inactive_protease-like"/>
</dbReference>
<dbReference type="InterPro" id="IPR002781">
    <property type="entry name" value="TM_pro_TauE-like"/>
</dbReference>
<name>A0A318LLL7_9PSEU</name>
<feature type="transmembrane region" description="Helical" evidence="6">
    <location>
        <begin position="68"/>
        <end position="89"/>
    </location>
</feature>
<evidence type="ECO:0000313" key="7">
    <source>
        <dbReference type="EMBL" id="PXY25531.1"/>
    </source>
</evidence>
<dbReference type="Pfam" id="PF01925">
    <property type="entry name" value="TauE"/>
    <property type="match status" value="1"/>
</dbReference>
<evidence type="ECO:0000256" key="3">
    <source>
        <dbReference type="ARBA" id="ARBA00022692"/>
    </source>
</evidence>
<gene>
    <name evidence="7" type="ORF">BA062_25585</name>
</gene>
<proteinExistence type="inferred from homology"/>
<dbReference type="AlphaFoldDB" id="A0A318LLL7"/>
<reference evidence="7 8" key="1">
    <citation type="submission" date="2016-07" db="EMBL/GenBank/DDBJ databases">
        <title>Draft genome sequence of Prauserella sp. YIM 121212, isolated from alkaline soil.</title>
        <authorList>
            <person name="Ruckert C."/>
            <person name="Albersmeier A."/>
            <person name="Jiang C.-L."/>
            <person name="Jiang Y."/>
            <person name="Kalinowski J."/>
            <person name="Schneider O."/>
            <person name="Winkler A."/>
            <person name="Zotchev S.B."/>
        </authorList>
    </citation>
    <scope>NUCLEOTIDE SEQUENCE [LARGE SCALE GENOMIC DNA]</scope>
    <source>
        <strain evidence="7 8">YIM 121212</strain>
    </source>
</reference>
<dbReference type="RefSeq" id="WP_110341184.1">
    <property type="nucleotide sequence ID" value="NZ_JBHVKT010000047.1"/>
</dbReference>
<accession>A0A318LLL7</accession>
<dbReference type="PANTHER" id="PTHR43701">
    <property type="entry name" value="MEMBRANE TRANSPORTER PROTEIN MJ0441-RELATED"/>
    <property type="match status" value="1"/>
</dbReference>
<evidence type="ECO:0000256" key="4">
    <source>
        <dbReference type="ARBA" id="ARBA00022989"/>
    </source>
</evidence>